<dbReference type="GO" id="GO:0003677">
    <property type="term" value="F:DNA binding"/>
    <property type="evidence" value="ECO:0007669"/>
    <property type="project" value="InterPro"/>
</dbReference>
<dbReference type="Proteomes" id="UP000325300">
    <property type="component" value="Unassembled WGS sequence"/>
</dbReference>
<dbReference type="EMBL" id="SJLI01000002">
    <property type="protein sequence ID" value="TYK95064.1"/>
    <property type="molecule type" value="Genomic_DNA"/>
</dbReference>
<evidence type="ECO:0000313" key="3">
    <source>
        <dbReference type="EMBL" id="TYK95064.1"/>
    </source>
</evidence>
<dbReference type="PANTHER" id="PTHR33988:SF2">
    <property type="entry name" value="ENDORIBONUCLEASE MAZF"/>
    <property type="match status" value="1"/>
</dbReference>
<protein>
    <submittedName>
        <fullName evidence="3">Type II toxin-antitoxin system PemK/MazF family toxin</fullName>
    </submittedName>
</protein>
<organism evidence="3 4">
    <name type="scientific">Streptococcus pyogenes</name>
    <dbReference type="NCBI Taxonomy" id="1314"/>
    <lineage>
        <taxon>Bacteria</taxon>
        <taxon>Bacillati</taxon>
        <taxon>Bacillota</taxon>
        <taxon>Bacilli</taxon>
        <taxon>Lactobacillales</taxon>
        <taxon>Streptococcaceae</taxon>
        <taxon>Streptococcus</taxon>
    </lineage>
</organism>
<evidence type="ECO:0000313" key="4">
    <source>
        <dbReference type="Proteomes" id="UP000325300"/>
    </source>
</evidence>
<dbReference type="PANTHER" id="PTHR33988">
    <property type="entry name" value="ENDORIBONUCLEASE MAZF-RELATED"/>
    <property type="match status" value="1"/>
</dbReference>
<evidence type="ECO:0000256" key="1">
    <source>
        <dbReference type="ARBA" id="ARBA00007521"/>
    </source>
</evidence>
<sequence length="158" mass="18399">MTEQTEKQRLLNAWATKKERIALDFFRLRSGMSWWEKEKGEVFWCDLGENIGQETNKKRPVVVLSSSKRNKRLSHATVAPITSTIRYKKTGDATSGLKYPFHFLMKNNVYQFLDNDSVIKLEQLRTISKNRLDGYPIGQLSDEDLKIINKKISNFLDL</sequence>
<evidence type="ECO:0000256" key="2">
    <source>
        <dbReference type="ARBA" id="ARBA00022649"/>
    </source>
</evidence>
<keyword evidence="2" id="KW-1277">Toxin-antitoxin system</keyword>
<dbReference type="InterPro" id="IPR003477">
    <property type="entry name" value="PemK-like"/>
</dbReference>
<dbReference type="Gene3D" id="2.30.30.110">
    <property type="match status" value="1"/>
</dbReference>
<dbReference type="Pfam" id="PF02452">
    <property type="entry name" value="PemK_toxin"/>
    <property type="match status" value="1"/>
</dbReference>
<dbReference type="GO" id="GO:0004521">
    <property type="term" value="F:RNA endonuclease activity"/>
    <property type="evidence" value="ECO:0007669"/>
    <property type="project" value="TreeGrafter"/>
</dbReference>
<name>A0A5S4TLB8_STRPY</name>
<reference evidence="3 4" key="1">
    <citation type="submission" date="2019-02" db="EMBL/GenBank/DDBJ databases">
        <title>Novel genomic isolates of S. pyogenes and S. dysgalactiae subsp. equisimilis associated to necrotising fasciitis (NSTI).</title>
        <authorList>
            <person name="Barrantes I."/>
        </authorList>
    </citation>
    <scope>NUCLEOTIDE SEQUENCE [LARGE SCALE GENOMIC DNA]</scope>
    <source>
        <strain evidence="3 4">SPY5003</strain>
    </source>
</reference>
<dbReference type="InterPro" id="IPR011067">
    <property type="entry name" value="Plasmid_toxin/cell-grow_inhib"/>
</dbReference>
<comment type="similarity">
    <text evidence="1">Belongs to the PemK/MazF family.</text>
</comment>
<proteinExistence type="inferred from homology"/>
<gene>
    <name evidence="3" type="ORF">E0F67_04150</name>
</gene>
<dbReference type="RefSeq" id="WP_136111288.1">
    <property type="nucleotide sequence ID" value="NZ_CAAHRG010000002.1"/>
</dbReference>
<dbReference type="GO" id="GO:0006402">
    <property type="term" value="P:mRNA catabolic process"/>
    <property type="evidence" value="ECO:0007669"/>
    <property type="project" value="TreeGrafter"/>
</dbReference>
<comment type="caution">
    <text evidence="3">The sequence shown here is derived from an EMBL/GenBank/DDBJ whole genome shotgun (WGS) entry which is preliminary data.</text>
</comment>
<accession>A0A5S4TLB8</accession>
<dbReference type="SUPFAM" id="SSF50118">
    <property type="entry name" value="Cell growth inhibitor/plasmid maintenance toxic component"/>
    <property type="match status" value="1"/>
</dbReference>
<dbReference type="AlphaFoldDB" id="A0A5S4TLB8"/>
<dbReference type="GO" id="GO:0016075">
    <property type="term" value="P:rRNA catabolic process"/>
    <property type="evidence" value="ECO:0007669"/>
    <property type="project" value="TreeGrafter"/>
</dbReference>